<dbReference type="GO" id="GO:0003979">
    <property type="term" value="F:UDP-glucose 6-dehydrogenase activity"/>
    <property type="evidence" value="ECO:0007669"/>
    <property type="project" value="UniProtKB-EC"/>
</dbReference>
<dbReference type="Pfam" id="PF03720">
    <property type="entry name" value="UDPG_MGDP_dh_C"/>
    <property type="match status" value="1"/>
</dbReference>
<dbReference type="InterPro" id="IPR014027">
    <property type="entry name" value="UDP-Glc/GDP-Man_DH_C"/>
</dbReference>
<dbReference type="InterPro" id="IPR028356">
    <property type="entry name" value="UDPglc_DH_euk"/>
</dbReference>
<dbReference type="PANTHER" id="PTHR11374">
    <property type="entry name" value="UDP-GLUCOSE DEHYDROGENASE/UDP-MANNAC DEHYDROGENASE"/>
    <property type="match status" value="1"/>
</dbReference>
<dbReference type="InterPro" id="IPR036291">
    <property type="entry name" value="NAD(P)-bd_dom_sf"/>
</dbReference>
<comment type="catalytic activity">
    <reaction evidence="1">
        <text>UDP-alpha-D-glucose + 2 NAD(+) + H2O = UDP-alpha-D-glucuronate + 2 NADH + 3 H(+)</text>
        <dbReference type="Rhea" id="RHEA:23596"/>
        <dbReference type="ChEBI" id="CHEBI:15377"/>
        <dbReference type="ChEBI" id="CHEBI:15378"/>
        <dbReference type="ChEBI" id="CHEBI:57540"/>
        <dbReference type="ChEBI" id="CHEBI:57945"/>
        <dbReference type="ChEBI" id="CHEBI:58052"/>
        <dbReference type="ChEBI" id="CHEBI:58885"/>
        <dbReference type="EC" id="1.1.1.22"/>
    </reaction>
</comment>
<dbReference type="Gene3D" id="3.40.50.720">
    <property type="entry name" value="NAD(P)-binding Rossmann-like Domain"/>
    <property type="match status" value="2"/>
</dbReference>
<sequence>MDSFTLPRQATTMSAYRGEAALPDILDLHTAVNLPIRISAASAPDMLLGGPTAAILVLHQPDIRVTIVDRDVKRIQAWKGRYLPIHDPGLEDVVRMARDGGVGELSNGQAQAGALDGVPMPCKRALVGACQPNLFFSTPCAQAIAQADMCLVSVNTTKKLRGTRAGQATDMTAFEAVCRDVATYAKAGAILLRRARDMFPVLSNSEFLSEGTAMRILMHPDRVVIGCERTSMAIAQQQRSQTSTRLGFARLIISRLNNSSRDKKIAIVGYAFKKSTGDARESPALHVIRILLDEGPTDITIYDPICSEPDIKRELAVLAEPLHAVFAP</sequence>
<reference evidence="3 4" key="1">
    <citation type="submission" date="2017-03" db="EMBL/GenBank/DDBJ databases">
        <title>Genomes of endolithic fungi from Antarctica.</title>
        <authorList>
            <person name="Coleine C."/>
            <person name="Masonjones S."/>
            <person name="Stajich J.E."/>
        </authorList>
    </citation>
    <scope>NUCLEOTIDE SEQUENCE [LARGE SCALE GENOMIC DNA]</scope>
    <source>
        <strain evidence="3 4">CCFEE 6315</strain>
    </source>
</reference>
<dbReference type="InterPro" id="IPR036220">
    <property type="entry name" value="UDP-Glc/GDP-Man_DH_C_sf"/>
</dbReference>
<feature type="domain" description="UDP-glucose/GDP-mannose dehydrogenase C-terminal" evidence="2">
    <location>
        <begin position="266"/>
        <end position="328"/>
    </location>
</feature>
<proteinExistence type="predicted"/>
<name>A0A4U0U226_9PEZI</name>
<organism evidence="3 4">
    <name type="scientific">Salinomyces thailandicus</name>
    <dbReference type="NCBI Taxonomy" id="706561"/>
    <lineage>
        <taxon>Eukaryota</taxon>
        <taxon>Fungi</taxon>
        <taxon>Dikarya</taxon>
        <taxon>Ascomycota</taxon>
        <taxon>Pezizomycotina</taxon>
        <taxon>Dothideomycetes</taxon>
        <taxon>Dothideomycetidae</taxon>
        <taxon>Mycosphaerellales</taxon>
        <taxon>Teratosphaeriaceae</taxon>
        <taxon>Salinomyces</taxon>
    </lineage>
</organism>
<dbReference type="SUPFAM" id="SSF52413">
    <property type="entry name" value="UDP-glucose/GDP-mannose dehydrogenase C-terminal domain"/>
    <property type="match status" value="1"/>
</dbReference>
<accession>A0A4U0U226</accession>
<dbReference type="PANTHER" id="PTHR11374:SF3">
    <property type="entry name" value="UDP-GLUCOSE 6-DEHYDROGENASE"/>
    <property type="match status" value="1"/>
</dbReference>
<dbReference type="OrthoDB" id="5059218at2759"/>
<keyword evidence="4" id="KW-1185">Reference proteome</keyword>
<comment type="caution">
    <text evidence="3">The sequence shown here is derived from an EMBL/GenBank/DDBJ whole genome shotgun (WGS) entry which is preliminary data.</text>
</comment>
<dbReference type="GO" id="GO:0005634">
    <property type="term" value="C:nucleus"/>
    <property type="evidence" value="ECO:0007669"/>
    <property type="project" value="TreeGrafter"/>
</dbReference>
<gene>
    <name evidence="3" type="ORF">B0A50_03288</name>
</gene>
<dbReference type="GO" id="GO:0006024">
    <property type="term" value="P:glycosaminoglycan biosynthetic process"/>
    <property type="evidence" value="ECO:0007669"/>
    <property type="project" value="TreeGrafter"/>
</dbReference>
<dbReference type="Proteomes" id="UP000308549">
    <property type="component" value="Unassembled WGS sequence"/>
</dbReference>
<protein>
    <recommendedName>
        <fullName evidence="2">UDP-glucose/GDP-mannose dehydrogenase C-terminal domain-containing protein</fullName>
    </recommendedName>
</protein>
<evidence type="ECO:0000256" key="1">
    <source>
        <dbReference type="ARBA" id="ARBA00047473"/>
    </source>
</evidence>
<evidence type="ECO:0000259" key="2">
    <source>
        <dbReference type="SMART" id="SM00984"/>
    </source>
</evidence>
<dbReference type="AlphaFoldDB" id="A0A4U0U226"/>
<dbReference type="SMART" id="SM00984">
    <property type="entry name" value="UDPG_MGDP_dh_C"/>
    <property type="match status" value="1"/>
</dbReference>
<evidence type="ECO:0000313" key="3">
    <source>
        <dbReference type="EMBL" id="TKA28877.1"/>
    </source>
</evidence>
<dbReference type="SUPFAM" id="SSF51735">
    <property type="entry name" value="NAD(P)-binding Rossmann-fold domains"/>
    <property type="match status" value="1"/>
</dbReference>
<dbReference type="GO" id="GO:0051287">
    <property type="term" value="F:NAD binding"/>
    <property type="evidence" value="ECO:0007669"/>
    <property type="project" value="InterPro"/>
</dbReference>
<evidence type="ECO:0000313" key="4">
    <source>
        <dbReference type="Proteomes" id="UP000308549"/>
    </source>
</evidence>
<dbReference type="EMBL" id="NAJL01000016">
    <property type="protein sequence ID" value="TKA28877.1"/>
    <property type="molecule type" value="Genomic_DNA"/>
</dbReference>